<feature type="signal peptide" evidence="2">
    <location>
        <begin position="1"/>
        <end position="18"/>
    </location>
</feature>
<comment type="caution">
    <text evidence="4">The sequence shown here is derived from an EMBL/GenBank/DDBJ whole genome shotgun (WGS) entry which is preliminary data.</text>
</comment>
<gene>
    <name evidence="4" type="ORF">CCMP2556_LOCUS25510</name>
</gene>
<dbReference type="Proteomes" id="UP001642484">
    <property type="component" value="Unassembled WGS sequence"/>
</dbReference>
<dbReference type="Pfam" id="PF00024">
    <property type="entry name" value="PAN_1"/>
    <property type="match status" value="1"/>
</dbReference>
<feature type="domain" description="Apple" evidence="3">
    <location>
        <begin position="745"/>
        <end position="783"/>
    </location>
</feature>
<evidence type="ECO:0000256" key="1">
    <source>
        <dbReference type="SAM" id="MobiDB-lite"/>
    </source>
</evidence>
<reference evidence="4 5" key="1">
    <citation type="submission" date="2024-02" db="EMBL/GenBank/DDBJ databases">
        <authorList>
            <person name="Chen Y."/>
            <person name="Shah S."/>
            <person name="Dougan E. K."/>
            <person name="Thang M."/>
            <person name="Chan C."/>
        </authorList>
    </citation>
    <scope>NUCLEOTIDE SEQUENCE [LARGE SCALE GENOMIC DNA]</scope>
</reference>
<proteinExistence type="predicted"/>
<protein>
    <recommendedName>
        <fullName evidence="3">Apple domain-containing protein</fullName>
    </recommendedName>
</protein>
<dbReference type="InterPro" id="IPR003609">
    <property type="entry name" value="Pan_app"/>
</dbReference>
<evidence type="ECO:0000313" key="4">
    <source>
        <dbReference type="EMBL" id="CAK9049957.1"/>
    </source>
</evidence>
<accession>A0ABP0MGP4</accession>
<keyword evidence="5" id="KW-1185">Reference proteome</keyword>
<evidence type="ECO:0000256" key="2">
    <source>
        <dbReference type="SAM" id="SignalP"/>
    </source>
</evidence>
<dbReference type="EMBL" id="CAXAMN010017191">
    <property type="protein sequence ID" value="CAK9049957.1"/>
    <property type="molecule type" value="Genomic_DNA"/>
</dbReference>
<organism evidence="4 5">
    <name type="scientific">Durusdinium trenchii</name>
    <dbReference type="NCBI Taxonomy" id="1381693"/>
    <lineage>
        <taxon>Eukaryota</taxon>
        <taxon>Sar</taxon>
        <taxon>Alveolata</taxon>
        <taxon>Dinophyceae</taxon>
        <taxon>Suessiales</taxon>
        <taxon>Symbiodiniaceae</taxon>
        <taxon>Durusdinium</taxon>
    </lineage>
</organism>
<feature type="region of interest" description="Disordered" evidence="1">
    <location>
        <begin position="58"/>
        <end position="91"/>
    </location>
</feature>
<keyword evidence="2" id="KW-0732">Signal</keyword>
<evidence type="ECO:0000313" key="5">
    <source>
        <dbReference type="Proteomes" id="UP001642484"/>
    </source>
</evidence>
<sequence length="2409" mass="264772">MHTMCAMRLLCFVIAVSALEDDQCPIGRLNLLHSRKIGHMDPYGAYYQALNKVPVTDSEQRRHVIDASSAEKQRSSSRDQRNEAGHDAEALDHSRWNDDKITCQPGEVPIGDFQEGKYTFSCCAAGSQCGGCRSSKNGVCLEIPVMGISKCFMCDDIPNWHDSMSRTCTDYAVQGLCNGSWPNASLDLPYHGLKPSEACCICGGGNAQAVPTQMPLADESLYVGQRIEAFPEPVAEAVAVDPECNLAELGLELSVTGVIRGNLTATNKTTQLKCSMMLTQDPIRGIFSSISLDVPLSSFTYGEQALLFKLWGQDAEAAQSSLIGTEIPDVELLEDPGLGFRWYSSQNDLQLPVLQNISTGELFVVSPSVTPMILDVNCKDTKNSYAWSRITGDVTLRGQKAFNLDPQSGTVSGVPSLELSDTQGRASVTITCQVALGGPTYDKVLPVANLTVEVQDDVCWVPGPISLPALWQKLDAQTGPLCLSSCRMRDDCAAVHFNDTCYVMVSDGQFLNLTGNALVRLSNCSEEVSALNLSVPGAAYVDGQFTVSNSYKDQVSYSRAGSTPGRQLDLVQGSFVEADSYCRCRNATWLLLHINTSDYKDGDTNAPEYFGAEIACINRDVVRASFQSGEVTFQLNFSAAELNDSALLEKPSAQQNATLKLSVPSCAKPSFVDVGVEQVFIGQPEDITLYSLQACECFGEAHAEAAPVQDSSNEAVPRTAASFNNGSLPDQLIFTGAFTREKNARLDEIRSTTLEDCAKDCRGDSACQFYQYETASGYCVLFQRCDYVQRIDVQIENTLYGRPPEGNFCRIADPTVCWQEIKRRSLLSLTASDLPSCVFQEQYEACDALQMISGQSQGRCARCQYLNSSSSYAQQGMRKVPLPDEFPAASQVAISCNATSRMFAKHELDWKGPRPFAIFTCVSGEWVGEPGWQFLSNLTCVECLQLGTPTWQKLSMVSMPEVYFLEHQELHITHGEANKGCSSTGSLTPAPLLMTNSNLYLMAAWNSDTNAFYLALSEHSSLVWYLDEEDRLHAVDENGLDQCVCGNGRANLSLCDSCDNRSWIINRQVLMDPNGTSCAFNQSKNTIITKPCKEGQKAGETWYFASGNCFVGMQMVDTATKAWNCTVAAKTDILELKDLQYEAEVTNRTTELFQIRLSKNSCIEADWSCHYNHSGVTYHCMQVSENCTGGFSMQEGGIIRYYPEGDLRRGPYYLWGGCPDGYACHGTQVWVIGSASQATSWQLSANSIHVNPGHTAGSTFDYMAIYYEHIVTTPSGQYDLGTVDCAPAMLSMIVGPILSGDVNDVWMECANTAPASMSQTNCDFYTLSYEKKAKSLSIACPTGQVMTYLQGWFASDGHYPEEGGSIGYSCCELQLPELTRLSFGGGVPPTAPDGSHGNYTFSCEDVGVLTGLTWAEHVDDANVLCNGYHRIPIGARVILVGCSQEPDDPYTQCSQKGMMYQFQFPNYHGKNDTSSSTTYMSTCEASVSIVSNQSQSGDPQSLSLIVQNQELLTPEQLQAYSSTPTMQVVVQSDILFSCRPSPTGPVHLANVNSTLCANRVPVSPRDLRSASGVVSNLGDKSLLIQKTCPVLMSASDQPVARVVSPKGLTMESFFNILKNQVYYSVPFVSPYQWPFDFTGDSLSSANLVGFLRNTTWTLSWDKFQGSWNLLGGKHLYASIHSEAVIPVDLNGSADAFSATFIRPMMASFLTSPKVNSPFPQQKPTYPKLLEFHSSQPDYKEYCDPTILQNPGEFQVSVDETNPCFHTFNAEIVRGLPEMKGITEQAFWSCAERDSLRQYMEGMSTAGIQKSQYKVQKVEDEMQAVSLALQLVAGVAGMIPWGSYAAPGEKGAEKTEQFVAKEEKDIAEKTAKTEVKKEVENEVKVGMTKQMHEEMEAQLKQSMRAAMIKKDLQAAKAAQAAAQRQKRSSGMMAMIGGAYQKYGNNFNSFVSTFSTSVSTADLIFKMHPRPSTSAGAKNMSEKLMKLTLPTLDGPTYKDTSAMAKTTWNDCMPLQFGLSKVMCDLFCIEDSVREGTSAVLSSLENSQDVLMKNLQALLNYQTQYILWAIGTLGAIKSTELRRIDFEDVRVTVPRGMSYTGIEMLRRSSMDVSSAQGQPSVDKIQRLRLDAAMHRKHTEKAQLLQLQMGESRIWTSLLASFLHCHEKHALNLAQNFSLCKADTASLRDTWQRAMRAEERSREALLEAWSATAATAERLAIAFEDEDFVLNLADFTNHGSHFTRFASFPRESCHSMPKLAQELFNEAVFQVDRVMKPLAKQLVVFNALAKYQQQQLLHRRMEHVPLPTFSLPKGALAAMADPEAQGRQLALQALQALGRELCPSPPSCPQGMLLPEDADAQLNGMDEVDVCNRGGRSRFIGVMTSSLAEVLMRNVTLESVEMHSLLLLKVADL</sequence>
<feature type="chain" id="PRO_5047121058" description="Apple domain-containing protein" evidence="2">
    <location>
        <begin position="19"/>
        <end position="2409"/>
    </location>
</feature>
<evidence type="ECO:0000259" key="3">
    <source>
        <dbReference type="Pfam" id="PF00024"/>
    </source>
</evidence>
<name>A0ABP0MGP4_9DINO</name>